<feature type="transmembrane region" description="Helical" evidence="6">
    <location>
        <begin position="304"/>
        <end position="320"/>
    </location>
</feature>
<dbReference type="PANTHER" id="PTHR32196:SF72">
    <property type="entry name" value="RIBOSE IMPORT PERMEASE PROTEIN RBSC"/>
    <property type="match status" value="1"/>
</dbReference>
<keyword evidence="2" id="KW-1003">Cell membrane</keyword>
<evidence type="ECO:0000256" key="3">
    <source>
        <dbReference type="ARBA" id="ARBA00022692"/>
    </source>
</evidence>
<feature type="transmembrane region" description="Helical" evidence="6">
    <location>
        <begin position="225"/>
        <end position="248"/>
    </location>
</feature>
<dbReference type="InterPro" id="IPR001851">
    <property type="entry name" value="ABC_transp_permease"/>
</dbReference>
<keyword evidence="4 6" id="KW-1133">Transmembrane helix</keyword>
<accession>A0A420F0G9</accession>
<proteinExistence type="predicted"/>
<dbReference type="CDD" id="cd06579">
    <property type="entry name" value="TM_PBP1_transp_AraH_like"/>
    <property type="match status" value="1"/>
</dbReference>
<organism evidence="7 8">
    <name type="scientific">Micromonospora globbae</name>
    <dbReference type="NCBI Taxonomy" id="1894969"/>
    <lineage>
        <taxon>Bacteria</taxon>
        <taxon>Bacillati</taxon>
        <taxon>Actinomycetota</taxon>
        <taxon>Actinomycetes</taxon>
        <taxon>Micromonosporales</taxon>
        <taxon>Micromonosporaceae</taxon>
        <taxon>Micromonospora</taxon>
    </lineage>
</organism>
<dbReference type="Pfam" id="PF02653">
    <property type="entry name" value="BPD_transp_2"/>
    <property type="match status" value="1"/>
</dbReference>
<comment type="caution">
    <text evidence="7">The sequence shown here is derived from an EMBL/GenBank/DDBJ whole genome shotgun (WGS) entry which is preliminary data.</text>
</comment>
<evidence type="ECO:0000256" key="1">
    <source>
        <dbReference type="ARBA" id="ARBA00004651"/>
    </source>
</evidence>
<evidence type="ECO:0000256" key="2">
    <source>
        <dbReference type="ARBA" id="ARBA00022475"/>
    </source>
</evidence>
<sequence>MNMSTTTAHTPERTWKGRALSAVKRQEAGLLGVIIVLGLLVTLANDNFLSKDNLYNVLQTVVVVGIIAVGQTFVLIAKEIDLSVGSVLALSAVSAGAAYGNGVNPWLAMAIGIGVGALSGFAVGSVVVLGRVSSFIVTLGMLSIARGLTQLITGGLPQTMPSELSFIGQGRVLGGIPVSVIIFLVLVILGQLLLTRTVFGLRVTAVGDNDAAARTSGIPVGRTRILTFVLIGTLAGVAGIVFSTQVGVAEAQAGLGYELDVIAAAVIGGASLSGGRGSIIGAFLGACLLGVLRNAFILLALSPFLQQLSIGLVIVLAALFDQWRQGNLRHFSLGNLRQRLANRTNA</sequence>
<gene>
    <name evidence="7" type="ORF">D7I43_15600</name>
</gene>
<feature type="transmembrane region" description="Helical" evidence="6">
    <location>
        <begin position="106"/>
        <end position="128"/>
    </location>
</feature>
<feature type="transmembrane region" description="Helical" evidence="6">
    <location>
        <begin position="172"/>
        <end position="194"/>
    </location>
</feature>
<feature type="transmembrane region" description="Helical" evidence="6">
    <location>
        <begin position="28"/>
        <end position="45"/>
    </location>
</feature>
<dbReference type="AlphaFoldDB" id="A0A420F0G9"/>
<reference evidence="7 8" key="1">
    <citation type="journal article" date="2018" name="Int. J. Syst. Evol. Microbiol.">
        <title>Micromonospora globbae sp. nov., an endophytic actinomycete isolated from roots of Globba winitii C. H. Wright.</title>
        <authorList>
            <person name="Kuncharoen N."/>
            <person name="Pittayakhajonwut P."/>
            <person name="Tanasupawat S."/>
        </authorList>
    </citation>
    <scope>NUCLEOTIDE SEQUENCE [LARGE SCALE GENOMIC DNA]</scope>
    <source>
        <strain evidence="7 8">WPS1-2</strain>
    </source>
</reference>
<evidence type="ECO:0000256" key="5">
    <source>
        <dbReference type="ARBA" id="ARBA00023136"/>
    </source>
</evidence>
<feature type="transmembrane region" description="Helical" evidence="6">
    <location>
        <begin position="135"/>
        <end position="152"/>
    </location>
</feature>
<name>A0A420F0G9_9ACTN</name>
<protein>
    <submittedName>
        <fullName evidence="7">ABC transporter permease</fullName>
    </submittedName>
</protein>
<dbReference type="PANTHER" id="PTHR32196">
    <property type="entry name" value="ABC TRANSPORTER PERMEASE PROTEIN YPHD-RELATED-RELATED"/>
    <property type="match status" value="1"/>
</dbReference>
<keyword evidence="3 6" id="KW-0812">Transmembrane</keyword>
<evidence type="ECO:0000256" key="4">
    <source>
        <dbReference type="ARBA" id="ARBA00022989"/>
    </source>
</evidence>
<feature type="transmembrane region" description="Helical" evidence="6">
    <location>
        <begin position="82"/>
        <end position="100"/>
    </location>
</feature>
<comment type="subcellular location">
    <subcellularLocation>
        <location evidence="1">Cell membrane</location>
        <topology evidence="1">Multi-pass membrane protein</topology>
    </subcellularLocation>
</comment>
<keyword evidence="5 6" id="KW-0472">Membrane</keyword>
<dbReference type="EMBL" id="RAQQ01000010">
    <property type="protein sequence ID" value="RKF26430.1"/>
    <property type="molecule type" value="Genomic_DNA"/>
</dbReference>
<evidence type="ECO:0000313" key="8">
    <source>
        <dbReference type="Proteomes" id="UP000285744"/>
    </source>
</evidence>
<dbReference type="GO" id="GO:0022857">
    <property type="term" value="F:transmembrane transporter activity"/>
    <property type="evidence" value="ECO:0007669"/>
    <property type="project" value="InterPro"/>
</dbReference>
<feature type="transmembrane region" description="Helical" evidence="6">
    <location>
        <begin position="57"/>
        <end position="75"/>
    </location>
</feature>
<dbReference type="GO" id="GO:0005886">
    <property type="term" value="C:plasma membrane"/>
    <property type="evidence" value="ECO:0007669"/>
    <property type="project" value="UniProtKB-SubCell"/>
</dbReference>
<dbReference type="Proteomes" id="UP000285744">
    <property type="component" value="Unassembled WGS sequence"/>
</dbReference>
<evidence type="ECO:0000256" key="6">
    <source>
        <dbReference type="SAM" id="Phobius"/>
    </source>
</evidence>
<evidence type="ECO:0000313" key="7">
    <source>
        <dbReference type="EMBL" id="RKF26430.1"/>
    </source>
</evidence>